<dbReference type="InterPro" id="IPR040023">
    <property type="entry name" value="WBP4"/>
</dbReference>
<organism evidence="2 3">
    <name type="scientific">Coptotermes formosanus</name>
    <name type="common">Formosan subterranean termite</name>
    <dbReference type="NCBI Taxonomy" id="36987"/>
    <lineage>
        <taxon>Eukaryota</taxon>
        <taxon>Metazoa</taxon>
        <taxon>Ecdysozoa</taxon>
        <taxon>Arthropoda</taxon>
        <taxon>Hexapoda</taxon>
        <taxon>Insecta</taxon>
        <taxon>Pterygota</taxon>
        <taxon>Neoptera</taxon>
        <taxon>Polyneoptera</taxon>
        <taxon>Dictyoptera</taxon>
        <taxon>Blattodea</taxon>
        <taxon>Blattoidea</taxon>
        <taxon>Termitoidae</taxon>
        <taxon>Rhinotermitidae</taxon>
        <taxon>Coptotermes</taxon>
    </lineage>
</organism>
<accession>A0A6L2Q327</accession>
<protein>
    <recommendedName>
        <fullName evidence="4">WW domain-containing protein</fullName>
    </recommendedName>
</protein>
<reference evidence="3" key="1">
    <citation type="submission" date="2020-01" db="EMBL/GenBank/DDBJ databases">
        <title>Draft genome sequence of the Termite Coptotermes fromosanus.</title>
        <authorList>
            <person name="Itakura S."/>
            <person name="Yosikawa Y."/>
            <person name="Umezawa K."/>
        </authorList>
    </citation>
    <scope>NUCLEOTIDE SEQUENCE [LARGE SCALE GENOMIC DNA]</scope>
</reference>
<dbReference type="PANTHER" id="PTHR13173:SF10">
    <property type="entry name" value="WW DOMAIN-BINDING PROTEIN 4"/>
    <property type="match status" value="1"/>
</dbReference>
<name>A0A6L2Q327_COPFO</name>
<dbReference type="Proteomes" id="UP000502823">
    <property type="component" value="Unassembled WGS sequence"/>
</dbReference>
<dbReference type="InterPro" id="IPR036020">
    <property type="entry name" value="WW_dom_sf"/>
</dbReference>
<dbReference type="OrthoDB" id="191651at2759"/>
<evidence type="ECO:0000313" key="3">
    <source>
        <dbReference type="Proteomes" id="UP000502823"/>
    </source>
</evidence>
<keyword evidence="3" id="KW-1185">Reference proteome</keyword>
<dbReference type="InterPro" id="IPR001202">
    <property type="entry name" value="WW_dom"/>
</dbReference>
<comment type="caution">
    <text evidence="2">The sequence shown here is derived from an EMBL/GenBank/DDBJ whole genome shotgun (WGS) entry which is preliminary data.</text>
</comment>
<dbReference type="InParanoid" id="A0A6L2Q327"/>
<gene>
    <name evidence="2" type="ORF">Cfor_02216</name>
</gene>
<dbReference type="SUPFAM" id="SSF51045">
    <property type="entry name" value="WW domain"/>
    <property type="match status" value="1"/>
</dbReference>
<feature type="region of interest" description="Disordered" evidence="1">
    <location>
        <begin position="399"/>
        <end position="432"/>
    </location>
</feature>
<dbReference type="AlphaFoldDB" id="A0A6L2Q327"/>
<dbReference type="GO" id="GO:0003723">
    <property type="term" value="F:RNA binding"/>
    <property type="evidence" value="ECO:0007669"/>
    <property type="project" value="TreeGrafter"/>
</dbReference>
<dbReference type="CDD" id="cd00201">
    <property type="entry name" value="WW"/>
    <property type="match status" value="1"/>
</dbReference>
<dbReference type="GO" id="GO:0071011">
    <property type="term" value="C:precatalytic spliceosome"/>
    <property type="evidence" value="ECO:0007669"/>
    <property type="project" value="TreeGrafter"/>
</dbReference>
<dbReference type="Gene3D" id="2.20.70.10">
    <property type="match status" value="1"/>
</dbReference>
<evidence type="ECO:0000256" key="1">
    <source>
        <dbReference type="SAM" id="MobiDB-lite"/>
    </source>
</evidence>
<sequence length="432" mass="49694">MNIFRVSPEGLRMHRALLPLINLHGSVLTHGGTCAPTIRGVYIFDCISCIVGCEASWLATIFVCWSQVVISNTDTCSVENRDFLVSVHFGIGNASGLTTGNHRPRNFVNSANAGLQTINLHYEINWVVKKCFELCLVSTYFAASWCADHMSIEFHEKGKRHKENVTKRLSEIGKKSRSEHEKNIKIDEEMKKMEEAALKAYMKDIEASADFTSQLIKEKRAQAQQQDAAYDSTEGAVKSEAFETTKLWYEAQSDEGHVYYWHIETGGKYESRWEPPEEGFMSLTEQKKAEKKELKKKKEDERKRQVEGARMEEEERARLEREKMKSRRVKEEDTQPEEAPLAVLGPAPRADPYGSWKLVEVRKQEHVDLQLPEQEYIQIKVPTVVEPKVKFKEKTLSGLGNDEEGEMETGFKKRRFNCNPKRSMRQRLDHDD</sequence>
<proteinExistence type="predicted"/>
<feature type="region of interest" description="Disordered" evidence="1">
    <location>
        <begin position="280"/>
        <end position="349"/>
    </location>
</feature>
<evidence type="ECO:0000313" key="2">
    <source>
        <dbReference type="EMBL" id="GFG39291.1"/>
    </source>
</evidence>
<dbReference type="FunCoup" id="A0A6L2Q327">
    <property type="interactions" value="797"/>
</dbReference>
<dbReference type="EMBL" id="BLKM01000895">
    <property type="protein sequence ID" value="GFG39291.1"/>
    <property type="molecule type" value="Genomic_DNA"/>
</dbReference>
<dbReference type="PANTHER" id="PTHR13173">
    <property type="entry name" value="WW DOMAIN BINDING PROTEIN 4"/>
    <property type="match status" value="1"/>
</dbReference>
<feature type="compositionally biased region" description="Basic and acidic residues" evidence="1">
    <location>
        <begin position="285"/>
        <end position="333"/>
    </location>
</feature>
<evidence type="ECO:0008006" key="4">
    <source>
        <dbReference type="Google" id="ProtNLM"/>
    </source>
</evidence>
<dbReference type="GO" id="GO:0000398">
    <property type="term" value="P:mRNA splicing, via spliceosome"/>
    <property type="evidence" value="ECO:0007669"/>
    <property type="project" value="InterPro"/>
</dbReference>